<protein>
    <submittedName>
        <fullName evidence="1">Uncharacterized protein</fullName>
    </submittedName>
</protein>
<keyword evidence="2" id="KW-1185">Reference proteome</keyword>
<organism evidence="1">
    <name type="scientific">Salvia splendens</name>
    <name type="common">Scarlet sage</name>
    <dbReference type="NCBI Taxonomy" id="180675"/>
    <lineage>
        <taxon>Eukaryota</taxon>
        <taxon>Viridiplantae</taxon>
        <taxon>Streptophyta</taxon>
        <taxon>Embryophyta</taxon>
        <taxon>Tracheophyta</taxon>
        <taxon>Spermatophyta</taxon>
        <taxon>Magnoliopsida</taxon>
        <taxon>eudicotyledons</taxon>
        <taxon>Gunneridae</taxon>
        <taxon>Pentapetalae</taxon>
        <taxon>asterids</taxon>
        <taxon>lamiids</taxon>
        <taxon>Lamiales</taxon>
        <taxon>Lamiaceae</taxon>
        <taxon>Nepetoideae</taxon>
        <taxon>Mentheae</taxon>
        <taxon>Salviinae</taxon>
        <taxon>Salvia</taxon>
        <taxon>Salvia subgen. Calosphace</taxon>
        <taxon>core Calosphace</taxon>
    </lineage>
</organism>
<reference evidence="1" key="2">
    <citation type="submission" date="2020-08" db="EMBL/GenBank/DDBJ databases">
        <title>Plant Genome Project.</title>
        <authorList>
            <person name="Zhang R.-G."/>
        </authorList>
    </citation>
    <scope>NUCLEOTIDE SEQUENCE</scope>
    <source>
        <strain evidence="1">Huo1</strain>
        <tissue evidence="1">Leaf</tissue>
    </source>
</reference>
<proteinExistence type="predicted"/>
<gene>
    <name evidence="1" type="ORF">SASPL_113732</name>
</gene>
<name>A0A8X8Y028_SALSN</name>
<dbReference type="Proteomes" id="UP000298416">
    <property type="component" value="Unassembled WGS sequence"/>
</dbReference>
<accession>A0A8X8Y028</accession>
<dbReference type="EMBL" id="PNBA02000005">
    <property type="protein sequence ID" value="KAG6423338.1"/>
    <property type="molecule type" value="Genomic_DNA"/>
</dbReference>
<reference evidence="1" key="1">
    <citation type="submission" date="2018-01" db="EMBL/GenBank/DDBJ databases">
        <authorList>
            <person name="Mao J.F."/>
        </authorList>
    </citation>
    <scope>NUCLEOTIDE SEQUENCE</scope>
    <source>
        <strain evidence="1">Huo1</strain>
        <tissue evidence="1">Leaf</tissue>
    </source>
</reference>
<sequence>MTMEAKTESVLDAPVVAPPGTVRDMSEAESLNLGVEELFVKVDQLLKVKERDGMQFVSGHREIRKISPYRHVCGSAEQH</sequence>
<comment type="caution">
    <text evidence="1">The sequence shown here is derived from an EMBL/GenBank/DDBJ whole genome shotgun (WGS) entry which is preliminary data.</text>
</comment>
<evidence type="ECO:0000313" key="1">
    <source>
        <dbReference type="EMBL" id="KAG6423338.1"/>
    </source>
</evidence>
<evidence type="ECO:0000313" key="2">
    <source>
        <dbReference type="Proteomes" id="UP000298416"/>
    </source>
</evidence>
<dbReference type="AlphaFoldDB" id="A0A8X8Y028"/>